<proteinExistence type="predicted"/>
<dbReference type="RefSeq" id="WP_210887754.1">
    <property type="nucleotide sequence ID" value="NZ_CAKJVE010000004.1"/>
</dbReference>
<dbReference type="PANTHER" id="PTHR46558:SF4">
    <property type="entry name" value="DNA-BIDING PHAGE PROTEIN"/>
    <property type="match status" value="1"/>
</dbReference>
<protein>
    <submittedName>
        <fullName evidence="2">XRE family transcriptional regulator</fullName>
    </submittedName>
</protein>
<dbReference type="Proteomes" id="UP000789738">
    <property type="component" value="Unassembled WGS sequence"/>
</dbReference>
<dbReference type="SMART" id="SM00530">
    <property type="entry name" value="HTH_XRE"/>
    <property type="match status" value="1"/>
</dbReference>
<keyword evidence="1" id="KW-0238">DNA-binding</keyword>
<dbReference type="AlphaFoldDB" id="A0AA86JZK6"/>
<accession>A0AA86JZK6</accession>
<evidence type="ECO:0000313" key="3">
    <source>
        <dbReference type="Proteomes" id="UP000789738"/>
    </source>
</evidence>
<gene>
    <name evidence="2" type="ORF">CNEO_42095</name>
</gene>
<reference evidence="2" key="1">
    <citation type="submission" date="2021-10" db="EMBL/GenBank/DDBJ databases">
        <authorList>
            <person name="Mesa V."/>
        </authorList>
    </citation>
    <scope>NUCLEOTIDE SEQUENCE</scope>
    <source>
        <strain evidence="2">CC3_PB</strain>
    </source>
</reference>
<evidence type="ECO:0000256" key="1">
    <source>
        <dbReference type="ARBA" id="ARBA00023125"/>
    </source>
</evidence>
<dbReference type="InterPro" id="IPR010982">
    <property type="entry name" value="Lambda_DNA-bd_dom_sf"/>
</dbReference>
<sequence length="125" mass="14369">MVDEQINQRIKEIRKSEKLSQSAFGEKLGVSKDVIGNIEYNRVEPKTLFINYLCEVFNINKNWILTGEGDKYVFKEEDENLASALAEISLSDNEQLKSIVEKLLNLDDKYIDLIDKLIDGLISEK</sequence>
<dbReference type="PANTHER" id="PTHR46558">
    <property type="entry name" value="TRACRIPTIONAL REGULATORY PROTEIN-RELATED-RELATED"/>
    <property type="match status" value="1"/>
</dbReference>
<dbReference type="InterPro" id="IPR001387">
    <property type="entry name" value="Cro/C1-type_HTH"/>
</dbReference>
<name>A0AA86JZK6_9CLOT</name>
<dbReference type="CDD" id="cd00093">
    <property type="entry name" value="HTH_XRE"/>
    <property type="match status" value="1"/>
</dbReference>
<dbReference type="PROSITE" id="PS50943">
    <property type="entry name" value="HTH_CROC1"/>
    <property type="match status" value="1"/>
</dbReference>
<organism evidence="2 3">
    <name type="scientific">Clostridium neonatale</name>
    <dbReference type="NCBI Taxonomy" id="137838"/>
    <lineage>
        <taxon>Bacteria</taxon>
        <taxon>Bacillati</taxon>
        <taxon>Bacillota</taxon>
        <taxon>Clostridia</taxon>
        <taxon>Eubacteriales</taxon>
        <taxon>Clostridiaceae</taxon>
        <taxon>Clostridium</taxon>
    </lineage>
</organism>
<dbReference type="SUPFAM" id="SSF47413">
    <property type="entry name" value="lambda repressor-like DNA-binding domains"/>
    <property type="match status" value="1"/>
</dbReference>
<dbReference type="Pfam" id="PF12844">
    <property type="entry name" value="HTH_19"/>
    <property type="match status" value="1"/>
</dbReference>
<evidence type="ECO:0000313" key="2">
    <source>
        <dbReference type="EMBL" id="CAG9705832.1"/>
    </source>
</evidence>
<dbReference type="Gene3D" id="1.10.260.40">
    <property type="entry name" value="lambda repressor-like DNA-binding domains"/>
    <property type="match status" value="1"/>
</dbReference>
<comment type="caution">
    <text evidence="2">The sequence shown here is derived from an EMBL/GenBank/DDBJ whole genome shotgun (WGS) entry which is preliminary data.</text>
</comment>
<dbReference type="GO" id="GO:0003677">
    <property type="term" value="F:DNA binding"/>
    <property type="evidence" value="ECO:0007669"/>
    <property type="project" value="UniProtKB-KW"/>
</dbReference>
<dbReference type="EMBL" id="CAKJVE010000004">
    <property type="protein sequence ID" value="CAG9705832.1"/>
    <property type="molecule type" value="Genomic_DNA"/>
</dbReference>